<name>A0A6G0TAH8_APHGL</name>
<keyword evidence="1" id="KW-0472">Membrane</keyword>
<reference evidence="2 3" key="1">
    <citation type="submission" date="2019-08" db="EMBL/GenBank/DDBJ databases">
        <title>The genome of the soybean aphid Biotype 1, its phylome, world population structure and adaptation to the North American continent.</title>
        <authorList>
            <person name="Giordano R."/>
            <person name="Donthu R.K."/>
            <person name="Hernandez A.G."/>
            <person name="Wright C.L."/>
            <person name="Zimin A.V."/>
        </authorList>
    </citation>
    <scope>NUCLEOTIDE SEQUENCE [LARGE SCALE GENOMIC DNA]</scope>
    <source>
        <tissue evidence="2">Whole aphids</tissue>
    </source>
</reference>
<dbReference type="EMBL" id="VYZN01000048">
    <property type="protein sequence ID" value="KAE9528541.1"/>
    <property type="molecule type" value="Genomic_DNA"/>
</dbReference>
<keyword evidence="1" id="KW-0812">Transmembrane</keyword>
<gene>
    <name evidence="2" type="ORF">AGLY_012112</name>
</gene>
<keyword evidence="1" id="KW-1133">Transmembrane helix</keyword>
<feature type="transmembrane region" description="Helical" evidence="1">
    <location>
        <begin position="165"/>
        <end position="184"/>
    </location>
</feature>
<dbReference type="Proteomes" id="UP000475862">
    <property type="component" value="Unassembled WGS sequence"/>
</dbReference>
<sequence length="199" mass="23692">MAHKVEQYTHYFKTIRILHQIESIFCARQRAFKKLKKENFISGRVSNVLLYSRLLLFMLNLNPMIGIIQSLYTKNDSEWRYKHQNCMNFQLQNYLRILAILIYFVNNQSSSSSAHLCEMTMQNVLFAFLSKWNDTLNRMLEMAVDRLASSETYYLHNINFVKMNYLLFTVLVAIDSLIKILIYYDIRFLLNILSTCQPK</sequence>
<dbReference type="AlphaFoldDB" id="A0A6G0TAH8"/>
<proteinExistence type="predicted"/>
<comment type="caution">
    <text evidence="2">The sequence shown here is derived from an EMBL/GenBank/DDBJ whole genome shotgun (WGS) entry which is preliminary data.</text>
</comment>
<keyword evidence="3" id="KW-1185">Reference proteome</keyword>
<protein>
    <submittedName>
        <fullName evidence="2">Uncharacterized protein</fullName>
    </submittedName>
</protein>
<accession>A0A6G0TAH8</accession>
<organism evidence="2 3">
    <name type="scientific">Aphis glycines</name>
    <name type="common">Soybean aphid</name>
    <dbReference type="NCBI Taxonomy" id="307491"/>
    <lineage>
        <taxon>Eukaryota</taxon>
        <taxon>Metazoa</taxon>
        <taxon>Ecdysozoa</taxon>
        <taxon>Arthropoda</taxon>
        <taxon>Hexapoda</taxon>
        <taxon>Insecta</taxon>
        <taxon>Pterygota</taxon>
        <taxon>Neoptera</taxon>
        <taxon>Paraneoptera</taxon>
        <taxon>Hemiptera</taxon>
        <taxon>Sternorrhyncha</taxon>
        <taxon>Aphidomorpha</taxon>
        <taxon>Aphidoidea</taxon>
        <taxon>Aphididae</taxon>
        <taxon>Aphidini</taxon>
        <taxon>Aphis</taxon>
        <taxon>Aphis</taxon>
    </lineage>
</organism>
<evidence type="ECO:0000313" key="2">
    <source>
        <dbReference type="EMBL" id="KAE9528541.1"/>
    </source>
</evidence>
<evidence type="ECO:0000256" key="1">
    <source>
        <dbReference type="SAM" id="Phobius"/>
    </source>
</evidence>
<evidence type="ECO:0000313" key="3">
    <source>
        <dbReference type="Proteomes" id="UP000475862"/>
    </source>
</evidence>